<evidence type="ECO:0000256" key="6">
    <source>
        <dbReference type="ARBA" id="ARBA00022801"/>
    </source>
</evidence>
<dbReference type="Pfam" id="PF07676">
    <property type="entry name" value="PD40"/>
    <property type="match status" value="1"/>
</dbReference>
<feature type="chain" id="PRO_5040421816" description="Dipeptidyl-peptidase V" evidence="10">
    <location>
        <begin position="18"/>
        <end position="722"/>
    </location>
</feature>
<dbReference type="FunFam" id="3.40.50.1820:FF:000028">
    <property type="entry name" value="S9 family peptidase"/>
    <property type="match status" value="1"/>
</dbReference>
<keyword evidence="3" id="KW-0964">Secreted</keyword>
<dbReference type="GO" id="GO:0006508">
    <property type="term" value="P:proteolysis"/>
    <property type="evidence" value="ECO:0007669"/>
    <property type="project" value="UniProtKB-KW"/>
</dbReference>
<dbReference type="Gene3D" id="2.120.10.30">
    <property type="entry name" value="TolB, C-terminal domain"/>
    <property type="match status" value="1"/>
</dbReference>
<dbReference type="Proteomes" id="UP000799536">
    <property type="component" value="Unassembled WGS sequence"/>
</dbReference>
<comment type="caution">
    <text evidence="12">The sequence shown here is derived from an EMBL/GenBank/DDBJ whole genome shotgun (WGS) entry which is preliminary data.</text>
</comment>
<dbReference type="PANTHER" id="PTHR42776">
    <property type="entry name" value="SERINE PEPTIDASE S9 FAMILY MEMBER"/>
    <property type="match status" value="1"/>
</dbReference>
<keyword evidence="8" id="KW-0325">Glycoprotein</keyword>
<feature type="domain" description="Peptidase S9 prolyl oligopeptidase catalytic" evidence="11">
    <location>
        <begin position="501"/>
        <end position="710"/>
    </location>
</feature>
<accession>A0A9P4JI84</accession>
<evidence type="ECO:0000256" key="1">
    <source>
        <dbReference type="ARBA" id="ARBA00004613"/>
    </source>
</evidence>
<evidence type="ECO:0000256" key="5">
    <source>
        <dbReference type="ARBA" id="ARBA00022729"/>
    </source>
</evidence>
<evidence type="ECO:0000259" key="11">
    <source>
        <dbReference type="Pfam" id="PF00326"/>
    </source>
</evidence>
<name>A0A9P4JI84_9PLEO</name>
<keyword evidence="7" id="KW-0720">Serine protease</keyword>
<evidence type="ECO:0000256" key="7">
    <source>
        <dbReference type="ARBA" id="ARBA00022825"/>
    </source>
</evidence>
<comment type="similarity">
    <text evidence="2">Belongs to the peptidase S9C family.</text>
</comment>
<dbReference type="GO" id="GO:0004252">
    <property type="term" value="F:serine-type endopeptidase activity"/>
    <property type="evidence" value="ECO:0007669"/>
    <property type="project" value="TreeGrafter"/>
</dbReference>
<evidence type="ECO:0000256" key="9">
    <source>
        <dbReference type="ARBA" id="ARBA00032829"/>
    </source>
</evidence>
<evidence type="ECO:0000313" key="13">
    <source>
        <dbReference type="Proteomes" id="UP000799536"/>
    </source>
</evidence>
<evidence type="ECO:0000256" key="3">
    <source>
        <dbReference type="ARBA" id="ARBA00022525"/>
    </source>
</evidence>
<comment type="subcellular location">
    <subcellularLocation>
        <location evidence="1">Secreted</location>
    </subcellularLocation>
</comment>
<dbReference type="InterPro" id="IPR011042">
    <property type="entry name" value="6-blade_b-propeller_TolB-like"/>
</dbReference>
<feature type="signal peptide" evidence="10">
    <location>
        <begin position="1"/>
        <end position="17"/>
    </location>
</feature>
<dbReference type="SUPFAM" id="SSF82171">
    <property type="entry name" value="DPP6 N-terminal domain-like"/>
    <property type="match status" value="1"/>
</dbReference>
<keyword evidence="13" id="KW-1185">Reference proteome</keyword>
<dbReference type="InterPro" id="IPR029058">
    <property type="entry name" value="AB_hydrolase_fold"/>
</dbReference>
<dbReference type="Gene3D" id="3.40.50.1820">
    <property type="entry name" value="alpha/beta hydrolase"/>
    <property type="match status" value="1"/>
</dbReference>
<dbReference type="PANTHER" id="PTHR42776:SF11">
    <property type="entry name" value="DIPEPTIDYL-PEPTIDASE 5-RELATED"/>
    <property type="match status" value="1"/>
</dbReference>
<keyword evidence="5 10" id="KW-0732">Signal</keyword>
<dbReference type="OrthoDB" id="416344at2759"/>
<dbReference type="InterPro" id="IPR001375">
    <property type="entry name" value="Peptidase_S9_cat"/>
</dbReference>
<evidence type="ECO:0000256" key="8">
    <source>
        <dbReference type="ARBA" id="ARBA00023180"/>
    </source>
</evidence>
<evidence type="ECO:0000256" key="4">
    <source>
        <dbReference type="ARBA" id="ARBA00022670"/>
    </source>
</evidence>
<gene>
    <name evidence="12" type="ORF">GQ43DRAFT_194897</name>
</gene>
<keyword evidence="4" id="KW-0645">Protease</keyword>
<sequence>MARFLSLLAVAATGALALTPKQMLSAPRRSDAVPNPSGDIAFFHVSQYSFEDQESTAGWGLLDLKTGDITDLALDASEVSEIAWLPGSKTGIIYINSTNEETPGGVSLWTADALKPSNRQLRALLPAPFSGLKVSNTNASSTGELHFLVNALAYPNGTAYNEELAKKARHTGRLYSDIYVRHWDQWLTENRYAVFAGKLCGNSTNTTKTVELRNLLQDLDFTVTRPESPVQPSGDLGDYDISPDGNTVAFLSKAPQLPKANFTASYIYLVPFDGSSAPVAINGPGSAADQAGAKGASASPRFSPNGTQLAFAQMDGISYESDKNKLYVVDIENGAASNWRGLANSWDRSVASIVWAPNSKSVYVSAEDYAITRVFNIPLTVSNDYAPKNLTGVTSVAAFYALPDGLSILVSSSAVWSSRDFYITGAGSGWAPKMLFSSTTVDKELAGLSPNTYSEIFFDGAANDTLLHAVVVKPTHFSSNKTYPLAYIVHGGPQSSNGNTWSTRWNWQVWADQGYVVVAPNPTGSSGFGQNLTDGIRNNWGGTPYEDLVLGWEYVRDNLDFVDVEHGIEAGASYGGYMTNWIQGHELGRKFKALVTHDGVTNTLADYSTEELWFTQTDMNGTLWDNRENYEQWNPINHIKNFSTPHFVVHNTKDYRLPESEGLAMFNILQERGVPSRFLNFPDENHWVLKPENSLFWHEEIFNWINHWSGVGGELDENAIGQ</sequence>
<proteinExistence type="inferred from homology"/>
<evidence type="ECO:0000256" key="10">
    <source>
        <dbReference type="SAM" id="SignalP"/>
    </source>
</evidence>
<dbReference type="Pfam" id="PF00326">
    <property type="entry name" value="Peptidase_S9"/>
    <property type="match status" value="1"/>
</dbReference>
<organism evidence="12 13">
    <name type="scientific">Delitschia confertaspora ATCC 74209</name>
    <dbReference type="NCBI Taxonomy" id="1513339"/>
    <lineage>
        <taxon>Eukaryota</taxon>
        <taxon>Fungi</taxon>
        <taxon>Dikarya</taxon>
        <taxon>Ascomycota</taxon>
        <taxon>Pezizomycotina</taxon>
        <taxon>Dothideomycetes</taxon>
        <taxon>Pleosporomycetidae</taxon>
        <taxon>Pleosporales</taxon>
        <taxon>Delitschiaceae</taxon>
        <taxon>Delitschia</taxon>
    </lineage>
</organism>
<reference evidence="12" key="1">
    <citation type="journal article" date="2020" name="Stud. Mycol.">
        <title>101 Dothideomycetes genomes: a test case for predicting lifestyles and emergence of pathogens.</title>
        <authorList>
            <person name="Haridas S."/>
            <person name="Albert R."/>
            <person name="Binder M."/>
            <person name="Bloem J."/>
            <person name="Labutti K."/>
            <person name="Salamov A."/>
            <person name="Andreopoulos B."/>
            <person name="Baker S."/>
            <person name="Barry K."/>
            <person name="Bills G."/>
            <person name="Bluhm B."/>
            <person name="Cannon C."/>
            <person name="Castanera R."/>
            <person name="Culley D."/>
            <person name="Daum C."/>
            <person name="Ezra D."/>
            <person name="Gonzalez J."/>
            <person name="Henrissat B."/>
            <person name="Kuo A."/>
            <person name="Liang C."/>
            <person name="Lipzen A."/>
            <person name="Lutzoni F."/>
            <person name="Magnuson J."/>
            <person name="Mondo S."/>
            <person name="Nolan M."/>
            <person name="Ohm R."/>
            <person name="Pangilinan J."/>
            <person name="Park H.-J."/>
            <person name="Ramirez L."/>
            <person name="Alfaro M."/>
            <person name="Sun H."/>
            <person name="Tritt A."/>
            <person name="Yoshinaga Y."/>
            <person name="Zwiers L.-H."/>
            <person name="Turgeon B."/>
            <person name="Goodwin S."/>
            <person name="Spatafora J."/>
            <person name="Crous P."/>
            <person name="Grigoriev I."/>
        </authorList>
    </citation>
    <scope>NUCLEOTIDE SEQUENCE</scope>
    <source>
        <strain evidence="12">ATCC 74209</strain>
    </source>
</reference>
<protein>
    <recommendedName>
        <fullName evidence="9">Dipeptidyl-peptidase V</fullName>
    </recommendedName>
</protein>
<dbReference type="AlphaFoldDB" id="A0A9P4JI84"/>
<evidence type="ECO:0000313" key="12">
    <source>
        <dbReference type="EMBL" id="KAF2197689.1"/>
    </source>
</evidence>
<evidence type="ECO:0000256" key="2">
    <source>
        <dbReference type="ARBA" id="ARBA00010040"/>
    </source>
</evidence>
<dbReference type="EMBL" id="ML994208">
    <property type="protein sequence ID" value="KAF2197689.1"/>
    <property type="molecule type" value="Genomic_DNA"/>
</dbReference>
<dbReference type="SUPFAM" id="SSF53474">
    <property type="entry name" value="alpha/beta-Hydrolases"/>
    <property type="match status" value="1"/>
</dbReference>
<dbReference type="InterPro" id="IPR011659">
    <property type="entry name" value="WD40"/>
</dbReference>
<keyword evidence="6" id="KW-0378">Hydrolase</keyword>
<dbReference type="GO" id="GO:0005576">
    <property type="term" value="C:extracellular region"/>
    <property type="evidence" value="ECO:0007669"/>
    <property type="project" value="UniProtKB-SubCell"/>
</dbReference>